<protein>
    <recommendedName>
        <fullName evidence="3">DUF2927 domain-containing protein</fullName>
    </recommendedName>
</protein>
<reference evidence="1 2" key="1">
    <citation type="submission" date="2017-07" db="EMBL/GenBank/DDBJ databases">
        <title>Draft Genome Sequences of Select Purple Nonsulfur Bacteria.</title>
        <authorList>
            <person name="Lasarre B."/>
            <person name="Mckinlay J.B."/>
        </authorList>
    </citation>
    <scope>NUCLEOTIDE SEQUENCE [LARGE SCALE GENOMIC DNA]</scope>
    <source>
        <strain evidence="1 2">DSM 5909</strain>
    </source>
</reference>
<keyword evidence="2" id="KW-1185">Reference proteome</keyword>
<dbReference type="EMBL" id="NPEX01000054">
    <property type="protein sequence ID" value="RAI44216.1"/>
    <property type="molecule type" value="Genomic_DNA"/>
</dbReference>
<evidence type="ECO:0008006" key="3">
    <source>
        <dbReference type="Google" id="ProtNLM"/>
    </source>
</evidence>
<dbReference type="Proteomes" id="UP000249130">
    <property type="component" value="Unassembled WGS sequence"/>
</dbReference>
<proteinExistence type="predicted"/>
<accession>A0A327L166</accession>
<feature type="non-terminal residue" evidence="1">
    <location>
        <position position="251"/>
    </location>
</feature>
<name>A0A327L166_9BRAD</name>
<evidence type="ECO:0000313" key="1">
    <source>
        <dbReference type="EMBL" id="RAI44216.1"/>
    </source>
</evidence>
<gene>
    <name evidence="1" type="ORF">CH341_10425</name>
</gene>
<comment type="caution">
    <text evidence="1">The sequence shown here is derived from an EMBL/GenBank/DDBJ whole genome shotgun (WGS) entry which is preliminary data.</text>
</comment>
<organism evidence="1 2">
    <name type="scientific">Rhodoplanes roseus</name>
    <dbReference type="NCBI Taxonomy" id="29409"/>
    <lineage>
        <taxon>Bacteria</taxon>
        <taxon>Pseudomonadati</taxon>
        <taxon>Pseudomonadota</taxon>
        <taxon>Alphaproteobacteria</taxon>
        <taxon>Hyphomicrobiales</taxon>
        <taxon>Nitrobacteraceae</taxon>
        <taxon>Rhodoplanes</taxon>
    </lineage>
</organism>
<dbReference type="Pfam" id="PF11150">
    <property type="entry name" value="DUF2927"/>
    <property type="match status" value="1"/>
</dbReference>
<dbReference type="AlphaFoldDB" id="A0A327L166"/>
<dbReference type="RefSeq" id="WP_111418982.1">
    <property type="nucleotide sequence ID" value="NZ_NPEX01000054.1"/>
</dbReference>
<dbReference type="InterPro" id="IPR021323">
    <property type="entry name" value="DUF2927"/>
</dbReference>
<evidence type="ECO:0000313" key="2">
    <source>
        <dbReference type="Proteomes" id="UP000249130"/>
    </source>
</evidence>
<dbReference type="OrthoDB" id="3295600at2"/>
<sequence length="251" mass="26992">MILAVTPSWARDAARRAPPEPDRFTDRQILRGFLAVALGAEYSSAPSDRIRRFEGPVRVFVDAAGAPAELRPARLATVDDVVAEIGRGVAHLDIAGTPERASANLTVLVVTQRSLPAAVGAVFGRARAKDMLRRLEPQCVSGLSRDASQRILQAVVVLAADVSDFDFRDCAIEEILQALGPINDTAAVPWTMFNDAVRTGRFRRYDRYLLGLLYHPRMRAGLTRAEAAATARAVLPAVRAAVDGEAPGGPS</sequence>